<proteinExistence type="predicted"/>
<accession>A0AAW0R5N3</accession>
<name>A0AAW0R5N3_9PEZI</name>
<dbReference type="SUPFAM" id="SSF51905">
    <property type="entry name" value="FAD/NAD(P)-binding domain"/>
    <property type="match status" value="1"/>
</dbReference>
<dbReference type="Proteomes" id="UP001392437">
    <property type="component" value="Unassembled WGS sequence"/>
</dbReference>
<dbReference type="Gene3D" id="3.30.70.1990">
    <property type="match status" value="1"/>
</dbReference>
<keyword evidence="1" id="KW-0732">Signal</keyword>
<dbReference type="InterPro" id="IPR036188">
    <property type="entry name" value="FAD/NAD-bd_sf"/>
</dbReference>
<gene>
    <name evidence="3" type="ORF">PG999_004112</name>
</gene>
<evidence type="ECO:0000313" key="4">
    <source>
        <dbReference type="Proteomes" id="UP001392437"/>
    </source>
</evidence>
<dbReference type="PANTHER" id="PTHR42923">
    <property type="entry name" value="PROTOPORPHYRINOGEN OXIDASE"/>
    <property type="match status" value="1"/>
</dbReference>
<dbReference type="Gene3D" id="1.10.405.20">
    <property type="match status" value="1"/>
</dbReference>
<dbReference type="Gene3D" id="3.50.50.60">
    <property type="entry name" value="FAD/NAD(P)-binding domain"/>
    <property type="match status" value="1"/>
</dbReference>
<keyword evidence="4" id="KW-1185">Reference proteome</keyword>
<protein>
    <submittedName>
        <fullName evidence="3">FAD/NAD(P)-binding domain-containing protein</fullName>
    </submittedName>
</protein>
<dbReference type="PANTHER" id="PTHR42923:SF26">
    <property type="entry name" value="FMN REDUCTASE LOT6, PUTATIVE (AFU_ORTHOLOGUE AFUA_7G06600)-RELATED"/>
    <property type="match status" value="1"/>
</dbReference>
<feature type="signal peptide" evidence="1">
    <location>
        <begin position="1"/>
        <end position="21"/>
    </location>
</feature>
<dbReference type="EMBL" id="JAQQWP010000003">
    <property type="protein sequence ID" value="KAK8124194.1"/>
    <property type="molecule type" value="Genomic_DNA"/>
</dbReference>
<evidence type="ECO:0000313" key="3">
    <source>
        <dbReference type="EMBL" id="KAK8124194.1"/>
    </source>
</evidence>
<reference evidence="3 4" key="1">
    <citation type="submission" date="2023-01" db="EMBL/GenBank/DDBJ databases">
        <title>Analysis of 21 Apiospora genomes using comparative genomics revels a genus with tremendous synthesis potential of carbohydrate active enzymes and secondary metabolites.</title>
        <authorList>
            <person name="Sorensen T."/>
        </authorList>
    </citation>
    <scope>NUCLEOTIDE SEQUENCE [LARGE SCALE GENOMIC DNA]</scope>
    <source>
        <strain evidence="3 4">CBS 117206</strain>
    </source>
</reference>
<feature type="chain" id="PRO_5043934407" evidence="1">
    <location>
        <begin position="22"/>
        <end position="476"/>
    </location>
</feature>
<evidence type="ECO:0000256" key="1">
    <source>
        <dbReference type="SAM" id="SignalP"/>
    </source>
</evidence>
<dbReference type="GO" id="GO:0016491">
    <property type="term" value="F:oxidoreductase activity"/>
    <property type="evidence" value="ECO:0007669"/>
    <property type="project" value="InterPro"/>
</dbReference>
<dbReference type="AlphaFoldDB" id="A0AAW0R5N3"/>
<dbReference type="InterPro" id="IPR002937">
    <property type="entry name" value="Amino_oxidase"/>
</dbReference>
<sequence>MLYHSILTGVVHSLLFRSVAARTFPLSHRATGDQDVIRRDVAIIGGGSSGTYMAVKLKDAGKTFVVVEPKDQLGGHAETYYDPGTGAALNVGVQVFENTTVVRDYFARLGVALIQNPSISGAVDGTVAVDFKTGKVDADAPPLDQAAFGAALMGYAAQRAKYPDMDTGFNMTYPVAEDLLLPFGEFLAKYKLEALAPVSFLVSQGVTPYLNVSTLYVFKNFNPLQVAQPLLTTASHNTQELYQKALAEFGADVLLQSRVAKVDRGRGAGDCPVRLTVTTPGGTKTIEAKKVLFAAPPVLDNLKGWDLTADEAALFGQWHASGYYTGVLADAGIPAGVTQLKNTGPGRPLRLPELPGPYIFAPVPALNVTQVYYASPEAVSAEAAQADILANLDRYKTANGIATGGAKPSWRMFSSHAPFNLMVSNQAIRDRFYEKAFALQGKQNTFFTGAAWTTQASNSIWEFSESYLWPMLLASL</sequence>
<evidence type="ECO:0000259" key="2">
    <source>
        <dbReference type="Pfam" id="PF01593"/>
    </source>
</evidence>
<organism evidence="3 4">
    <name type="scientific">Apiospora kogelbergensis</name>
    <dbReference type="NCBI Taxonomy" id="1337665"/>
    <lineage>
        <taxon>Eukaryota</taxon>
        <taxon>Fungi</taxon>
        <taxon>Dikarya</taxon>
        <taxon>Ascomycota</taxon>
        <taxon>Pezizomycotina</taxon>
        <taxon>Sordariomycetes</taxon>
        <taxon>Xylariomycetidae</taxon>
        <taxon>Amphisphaeriales</taxon>
        <taxon>Apiosporaceae</taxon>
        <taxon>Apiospora</taxon>
    </lineage>
</organism>
<feature type="domain" description="Amine oxidase" evidence="2">
    <location>
        <begin position="53"/>
        <end position="297"/>
    </location>
</feature>
<comment type="caution">
    <text evidence="3">The sequence shown here is derived from an EMBL/GenBank/DDBJ whole genome shotgun (WGS) entry which is preliminary data.</text>
</comment>
<dbReference type="InterPro" id="IPR050464">
    <property type="entry name" value="Zeta_carotene_desat/Oxidored"/>
</dbReference>
<dbReference type="Pfam" id="PF01593">
    <property type="entry name" value="Amino_oxidase"/>
    <property type="match status" value="1"/>
</dbReference>